<gene>
    <name evidence="2" type="ORF">ACET3X_002508</name>
</gene>
<evidence type="ECO:0000256" key="1">
    <source>
        <dbReference type="SAM" id="MobiDB-lite"/>
    </source>
</evidence>
<feature type="compositionally biased region" description="Basic and acidic residues" evidence="1">
    <location>
        <begin position="378"/>
        <end position="388"/>
    </location>
</feature>
<evidence type="ECO:0000313" key="2">
    <source>
        <dbReference type="EMBL" id="KAL1798471.1"/>
    </source>
</evidence>
<organism evidence="2 3">
    <name type="scientific">Alternaria dauci</name>
    <dbReference type="NCBI Taxonomy" id="48095"/>
    <lineage>
        <taxon>Eukaryota</taxon>
        <taxon>Fungi</taxon>
        <taxon>Dikarya</taxon>
        <taxon>Ascomycota</taxon>
        <taxon>Pezizomycotina</taxon>
        <taxon>Dothideomycetes</taxon>
        <taxon>Pleosporomycetidae</taxon>
        <taxon>Pleosporales</taxon>
        <taxon>Pleosporineae</taxon>
        <taxon>Pleosporaceae</taxon>
        <taxon>Alternaria</taxon>
        <taxon>Alternaria sect. Porri</taxon>
    </lineage>
</organism>
<dbReference type="GeneID" id="96082830"/>
<proteinExistence type="predicted"/>
<feature type="region of interest" description="Disordered" evidence="1">
    <location>
        <begin position="378"/>
        <end position="442"/>
    </location>
</feature>
<sequence length="442" mass="48885">MNNNASFPDRQRVAPDFTSISPIAAPVAQIFPESAGLNVFDLDQDGEFFPTEQPATYADGNRIWRYDLPDSHQADGNFHHQQLPSGLILPEEPWNFRPGRPLLFDTNVALGTPNDFGNSHLHPPVEPTPSYDNGYPVPSPKQSDNSQVVDAGEDTGTLEVVDAVNDALLDKEKRAKAVLKTQRGQKSAAKQMGESVTLSQTDTGIHIGGVYWTAPADDSTIPSSPAEINACIDALTKAMQNRENCREKTTTGQYRNRWMEGSTYYSEDQFKAAARDLVLAMIEIHKNGWTKTIYDKGERENCQVTMFYTFEDRFEALRELLHCSKTTCQDILKGSRFHTIIGNPRTLTFRTATNKNANAHKAGLIAKGKVTANGKKRLANEAHSGSEERSEEGDSLEPKKSPPPPKPSTIKKRTHGDIVQAEGEPSDNASRPKVAIKKRRKA</sequence>
<feature type="region of interest" description="Disordered" evidence="1">
    <location>
        <begin position="114"/>
        <end position="148"/>
    </location>
</feature>
<reference evidence="2 3" key="1">
    <citation type="submission" date="2024-09" db="EMBL/GenBank/DDBJ databases">
        <title>T2T genomes of carrot and Alternaria dauci and their utility for understanding host-pathogen interaction during carrot leaf blight disease.</title>
        <authorList>
            <person name="Liu W."/>
            <person name="Xu S."/>
            <person name="Ou C."/>
            <person name="Liu X."/>
            <person name="Zhuang F."/>
            <person name="Deng X.W."/>
        </authorList>
    </citation>
    <scope>NUCLEOTIDE SEQUENCE [LARGE SCALE GENOMIC DNA]</scope>
    <source>
        <strain evidence="2 3">A2016</strain>
    </source>
</reference>
<comment type="caution">
    <text evidence="2">The sequence shown here is derived from an EMBL/GenBank/DDBJ whole genome shotgun (WGS) entry which is preliminary data.</text>
</comment>
<keyword evidence="3" id="KW-1185">Reference proteome</keyword>
<evidence type="ECO:0000313" key="3">
    <source>
        <dbReference type="Proteomes" id="UP001578633"/>
    </source>
</evidence>
<name>A0ABR3USR8_9PLEO</name>
<dbReference type="RefSeq" id="XP_069309055.1">
    <property type="nucleotide sequence ID" value="XM_069449258.1"/>
</dbReference>
<dbReference type="EMBL" id="JBHGVX010000002">
    <property type="protein sequence ID" value="KAL1798471.1"/>
    <property type="molecule type" value="Genomic_DNA"/>
</dbReference>
<dbReference type="Proteomes" id="UP001578633">
    <property type="component" value="Chromosome 2"/>
</dbReference>
<protein>
    <submittedName>
        <fullName evidence="2">Uncharacterized protein</fullName>
    </submittedName>
</protein>
<accession>A0ABR3USR8</accession>